<accession>A0ABW0MQ74</accession>
<gene>
    <name evidence="1" type="ORF">ACFPQ5_19485</name>
</gene>
<dbReference type="PROSITE" id="PS51257">
    <property type="entry name" value="PROKAR_LIPOPROTEIN"/>
    <property type="match status" value="1"/>
</dbReference>
<dbReference type="EMBL" id="JBHSMR010000013">
    <property type="protein sequence ID" value="MFC5480389.1"/>
    <property type="molecule type" value="Genomic_DNA"/>
</dbReference>
<protein>
    <recommendedName>
        <fullName evidence="3">Lipoprotein</fullName>
    </recommendedName>
</protein>
<evidence type="ECO:0000313" key="1">
    <source>
        <dbReference type="EMBL" id="MFC5480389.1"/>
    </source>
</evidence>
<proteinExistence type="predicted"/>
<evidence type="ECO:0008006" key="3">
    <source>
        <dbReference type="Google" id="ProtNLM"/>
    </source>
</evidence>
<name>A0ABW0MQ74_9BURK</name>
<evidence type="ECO:0000313" key="2">
    <source>
        <dbReference type="Proteomes" id="UP001596101"/>
    </source>
</evidence>
<keyword evidence="2" id="KW-1185">Reference proteome</keyword>
<comment type="caution">
    <text evidence="1">The sequence shown here is derived from an EMBL/GenBank/DDBJ whole genome shotgun (WGS) entry which is preliminary data.</text>
</comment>
<dbReference type="Proteomes" id="UP001596101">
    <property type="component" value="Unassembled WGS sequence"/>
</dbReference>
<organism evidence="1 2">
    <name type="scientific">Massilia suwonensis</name>
    <dbReference type="NCBI Taxonomy" id="648895"/>
    <lineage>
        <taxon>Bacteria</taxon>
        <taxon>Pseudomonadati</taxon>
        <taxon>Pseudomonadota</taxon>
        <taxon>Betaproteobacteria</taxon>
        <taxon>Burkholderiales</taxon>
        <taxon>Oxalobacteraceae</taxon>
        <taxon>Telluria group</taxon>
        <taxon>Massilia</taxon>
    </lineage>
</organism>
<dbReference type="RefSeq" id="WP_379759615.1">
    <property type="nucleotide sequence ID" value="NZ_JBHSMR010000013.1"/>
</dbReference>
<reference evidence="2" key="1">
    <citation type="journal article" date="2019" name="Int. J. Syst. Evol. Microbiol.">
        <title>The Global Catalogue of Microorganisms (GCM) 10K type strain sequencing project: providing services to taxonomists for standard genome sequencing and annotation.</title>
        <authorList>
            <consortium name="The Broad Institute Genomics Platform"/>
            <consortium name="The Broad Institute Genome Sequencing Center for Infectious Disease"/>
            <person name="Wu L."/>
            <person name="Ma J."/>
        </authorList>
    </citation>
    <scope>NUCLEOTIDE SEQUENCE [LARGE SCALE GENOMIC DNA]</scope>
    <source>
        <strain evidence="2">CCUG 43111</strain>
    </source>
</reference>
<sequence length="119" mass="12877">MKTTCLLVSLFVLAACGRQPAEPIGIYRLGTAEKTMVLEVRASGDYVLQIDGPDSMTEEIRGRWDEARSDKADATFHGLAWRGEQPEPARALWPVKFDSAGGICIDAAGSLCFTKDGEA</sequence>